<dbReference type="Pfam" id="PF09380">
    <property type="entry name" value="FERM_C"/>
    <property type="match status" value="1"/>
</dbReference>
<dbReference type="InterPro" id="IPR011993">
    <property type="entry name" value="PH-like_dom_sf"/>
</dbReference>
<dbReference type="InterPro" id="IPR018980">
    <property type="entry name" value="FERM_PH-like_C"/>
</dbReference>
<feature type="compositionally biased region" description="Basic and acidic residues" evidence="1">
    <location>
        <begin position="1361"/>
        <end position="1379"/>
    </location>
</feature>
<feature type="region of interest" description="Disordered" evidence="1">
    <location>
        <begin position="1440"/>
        <end position="1472"/>
    </location>
</feature>
<dbReference type="Pfam" id="PF08736">
    <property type="entry name" value="FA"/>
    <property type="match status" value="1"/>
</dbReference>
<feature type="compositionally biased region" description="Basic and acidic residues" evidence="1">
    <location>
        <begin position="2421"/>
        <end position="2430"/>
    </location>
</feature>
<feature type="compositionally biased region" description="Basic and acidic residues" evidence="1">
    <location>
        <begin position="2057"/>
        <end position="2066"/>
    </location>
</feature>
<feature type="region of interest" description="Disordered" evidence="1">
    <location>
        <begin position="770"/>
        <end position="813"/>
    </location>
</feature>
<feature type="compositionally biased region" description="Polar residues" evidence="1">
    <location>
        <begin position="368"/>
        <end position="378"/>
    </location>
</feature>
<keyword evidence="4" id="KW-1185">Reference proteome</keyword>
<feature type="compositionally biased region" description="Basic and acidic residues" evidence="1">
    <location>
        <begin position="1884"/>
        <end position="1901"/>
    </location>
</feature>
<feature type="compositionally biased region" description="Polar residues" evidence="1">
    <location>
        <begin position="492"/>
        <end position="512"/>
    </location>
</feature>
<feature type="compositionally biased region" description="Basic residues" evidence="1">
    <location>
        <begin position="1499"/>
        <end position="1524"/>
    </location>
</feature>
<feature type="region of interest" description="Disordered" evidence="1">
    <location>
        <begin position="1648"/>
        <end position="1671"/>
    </location>
</feature>
<feature type="compositionally biased region" description="Pro residues" evidence="1">
    <location>
        <begin position="1123"/>
        <end position="1133"/>
    </location>
</feature>
<feature type="compositionally biased region" description="Polar residues" evidence="1">
    <location>
        <begin position="1589"/>
        <end position="1598"/>
    </location>
</feature>
<dbReference type="Proteomes" id="UP000728185">
    <property type="component" value="Unassembled WGS sequence"/>
</dbReference>
<feature type="region of interest" description="Disordered" evidence="1">
    <location>
        <begin position="308"/>
        <end position="338"/>
    </location>
</feature>
<feature type="region of interest" description="Disordered" evidence="1">
    <location>
        <begin position="368"/>
        <end position="397"/>
    </location>
</feature>
<dbReference type="InterPro" id="IPR014847">
    <property type="entry name" value="FA"/>
</dbReference>
<feature type="region of interest" description="Disordered" evidence="1">
    <location>
        <begin position="827"/>
        <end position="851"/>
    </location>
</feature>
<feature type="compositionally biased region" description="Basic and acidic residues" evidence="1">
    <location>
        <begin position="2196"/>
        <end position="2205"/>
    </location>
</feature>
<proteinExistence type="predicted"/>
<feature type="compositionally biased region" description="Acidic residues" evidence="1">
    <location>
        <begin position="2206"/>
        <end position="2216"/>
    </location>
</feature>
<feature type="compositionally biased region" description="Polar residues" evidence="1">
    <location>
        <begin position="1447"/>
        <end position="1472"/>
    </location>
</feature>
<feature type="compositionally biased region" description="Pro residues" evidence="1">
    <location>
        <begin position="1961"/>
        <end position="1971"/>
    </location>
</feature>
<feature type="region of interest" description="Disordered" evidence="1">
    <location>
        <begin position="1875"/>
        <end position="1901"/>
    </location>
</feature>
<dbReference type="PROSITE" id="PS50057">
    <property type="entry name" value="FERM_3"/>
    <property type="match status" value="1"/>
</dbReference>
<dbReference type="GO" id="GO:0005085">
    <property type="term" value="F:guanyl-nucleotide exchange factor activity"/>
    <property type="evidence" value="ECO:0007669"/>
    <property type="project" value="TreeGrafter"/>
</dbReference>
<feature type="compositionally biased region" description="Basic and acidic residues" evidence="1">
    <location>
        <begin position="1828"/>
        <end position="1839"/>
    </location>
</feature>
<feature type="compositionally biased region" description="Acidic residues" evidence="1">
    <location>
        <begin position="2009"/>
        <end position="2024"/>
    </location>
</feature>
<feature type="region of interest" description="Disordered" evidence="1">
    <location>
        <begin position="1689"/>
        <end position="1847"/>
    </location>
</feature>
<feature type="compositionally biased region" description="Basic and acidic residues" evidence="1">
    <location>
        <begin position="241"/>
        <end position="250"/>
    </location>
</feature>
<dbReference type="OrthoDB" id="9990815at2759"/>
<feature type="region of interest" description="Disordered" evidence="1">
    <location>
        <begin position="942"/>
        <end position="977"/>
    </location>
</feature>
<feature type="region of interest" description="Disordered" evidence="1">
    <location>
        <begin position="1297"/>
        <end position="1396"/>
    </location>
</feature>
<feature type="region of interest" description="Disordered" evidence="1">
    <location>
        <begin position="1231"/>
        <end position="1283"/>
    </location>
</feature>
<feature type="compositionally biased region" description="Basic and acidic residues" evidence="1">
    <location>
        <begin position="1689"/>
        <end position="1699"/>
    </location>
</feature>
<gene>
    <name evidence="3" type="ORF">FBUS_07329</name>
</gene>
<feature type="compositionally biased region" description="Low complexity" evidence="1">
    <location>
        <begin position="788"/>
        <end position="798"/>
    </location>
</feature>
<feature type="compositionally biased region" description="Low complexity" evidence="1">
    <location>
        <begin position="327"/>
        <end position="338"/>
    </location>
</feature>
<feature type="domain" description="FERM" evidence="2">
    <location>
        <begin position="1"/>
        <end position="90"/>
    </location>
</feature>
<feature type="compositionally biased region" description="Low complexity" evidence="1">
    <location>
        <begin position="1335"/>
        <end position="1356"/>
    </location>
</feature>
<evidence type="ECO:0000313" key="3">
    <source>
        <dbReference type="EMBL" id="KAA0201121.1"/>
    </source>
</evidence>
<reference evidence="3" key="1">
    <citation type="submission" date="2019-05" db="EMBL/GenBank/DDBJ databases">
        <title>Annotation for the trematode Fasciolopsis buski.</title>
        <authorList>
            <person name="Choi Y.-J."/>
        </authorList>
    </citation>
    <scope>NUCLEOTIDE SEQUENCE</scope>
    <source>
        <strain evidence="3">HT</strain>
        <tissue evidence="3">Whole worm</tissue>
    </source>
</reference>
<feature type="region of interest" description="Disordered" evidence="1">
    <location>
        <begin position="2008"/>
        <end position="2147"/>
    </location>
</feature>
<dbReference type="SUPFAM" id="SSF50729">
    <property type="entry name" value="PH domain-like"/>
    <property type="match status" value="1"/>
</dbReference>
<feature type="compositionally biased region" description="Basic and acidic residues" evidence="1">
    <location>
        <begin position="1560"/>
        <end position="1576"/>
    </location>
</feature>
<dbReference type="InterPro" id="IPR051835">
    <property type="entry name" value="RAC1-GEF"/>
</dbReference>
<feature type="region of interest" description="Disordered" evidence="1">
    <location>
        <begin position="2292"/>
        <end position="2323"/>
    </location>
</feature>
<feature type="compositionally biased region" description="Basic and acidic residues" evidence="1">
    <location>
        <begin position="1720"/>
        <end position="1733"/>
    </location>
</feature>
<feature type="compositionally biased region" description="Polar residues" evidence="1">
    <location>
        <begin position="2047"/>
        <end position="2056"/>
    </location>
</feature>
<feature type="compositionally biased region" description="Low complexity" evidence="1">
    <location>
        <begin position="2105"/>
        <end position="2116"/>
    </location>
</feature>
<feature type="compositionally biased region" description="Basic and acidic residues" evidence="1">
    <location>
        <begin position="2224"/>
        <end position="2243"/>
    </location>
</feature>
<feature type="compositionally biased region" description="Basic residues" evidence="1">
    <location>
        <begin position="1747"/>
        <end position="1756"/>
    </location>
</feature>
<feature type="compositionally biased region" description="Polar residues" evidence="1">
    <location>
        <begin position="2431"/>
        <end position="2441"/>
    </location>
</feature>
<dbReference type="InterPro" id="IPR000299">
    <property type="entry name" value="FERM_domain"/>
</dbReference>
<feature type="compositionally biased region" description="Basic and acidic residues" evidence="1">
    <location>
        <begin position="313"/>
        <end position="323"/>
    </location>
</feature>
<feature type="region of interest" description="Disordered" evidence="1">
    <location>
        <begin position="1497"/>
        <end position="1620"/>
    </location>
</feature>
<dbReference type="PANTHER" id="PTHR45858:SF5">
    <property type="entry name" value="MOESIN_EZRIN_RADIXIN HOMOLOG 1"/>
    <property type="match status" value="1"/>
</dbReference>
<dbReference type="SMART" id="SM01195">
    <property type="entry name" value="FA"/>
    <property type="match status" value="1"/>
</dbReference>
<evidence type="ECO:0000259" key="2">
    <source>
        <dbReference type="PROSITE" id="PS50057"/>
    </source>
</evidence>
<sequence>MGYFALQDNDGLGLNLAVTHLGVLVFQNLIRINTLSWAKIRKLSFKRRRFLIKLHAERYDSIEFIFDSRDECKLFWKNCIEHHTFFRCPVLQRDPQKRGSVTSAGSSFRYTGRTQQELVEYVKRHAEYRVPFQRPSVARRANPNALAGPNYSSRRLNSVSMQLRSSSADRRGFLLNNMGNSLSTNALGRQPALKRAQSMASGALGRGDGDEITPRADGQAVMKTSGYATMAGSAGSGQSSEVKEGQRQSDDWSDEEQQQVDQQQQQQQQQRQQQQQQQQQQEDHQPTQSQLDDGHWISEIHRRMTGDWTGNRFRLDSSSEPGRRTKSATSSPRTSAAASLTQLNTQLDEFLHCHSGSAEPAVRRLTTTATVESSNTEDNGGPIYSQPTEESPRKLPSEMDTHYTVVSVEPTAATHAFQEQIDFGPEITYQDLVDSIRLDMHTTAFPGTPTVTYSSATRTVTSAEPINQDTYERNRNQQSLMIAQPDVISQTDGLHMQSGNNGPRETGVSTSPSEHHETDANLTTYLTDVASPLRLDQSDKGTDYSVAAAFIGSPIAQSNLNRDSIPNMLGQFEFRAQDGLFILPTVTQFGLEINMDRGESSRPVDSTRQTLLAGIQTPVTNATVYNVPTDNVMDTVMMHWYTSRDEMTANVGMTTTCSNTFGTVGTVTDQSVDLTATCPRTSVARSPTSETVTYGLDGGFAQSTIHALASRTAVSVPAVMELQTNVSTSVSSRTTDLLGLIGANYISSANTTTTSTIVASATSTPIVSSSISPAPPIQATEALPTQPSTSSTTTTTTSAAVDQWSSSGSDSATGVILRPDLSSSLSRVTQHSTGCPHATPVQSRHHSSQVLTTTSPTTTVEAIMHTKATSTNLSSSVIDSGSLAPVLPINTLPARPLHRGKQPVHAHTCSRGHNLSQSIPCTVHLSGLGDCGMNGLNMVHNYAPESGDKPVQLSNPSGAERRRNKESGESDSRHIRRGMEVNPQQHTQHMPADMALLNGVNAAADMLEEVPYVVMRRPRSVDVKQYQMHLQRQQQQAAALAAAAAGYPLHATGAHHAPLFTGAEHGYPYPSRVPLQPQIGYSPMLPPTAAYPTTGSSHARERTGGTRKSSRRPIAVGSGVPGPGGPPPPPLPQPTAMPAMSPYAEAYYHGMRHGMMPIPFESEGYGPFPPGAYVERTKCKAKRRHSKRAGIQQDDIRIAKGQLAGRHHSHHHHHPACASLMGRVKAQAQRNLRQPDPGLVHVAGSDTRLVRTKSKAQADQASRTVDKLGRSIQSSDALDAARDTRETIEKLREELRSAGFQVNDSPHRKTITGPSHVPESGRYKSSQTTSKGLTSKKASTKPSPKPTVPRTTVSSTQPDAVTERLKRGKVEPSVSDKSDLVVPSVPPKNPVYLDSDSDSLDVVASQPKTKHMQTVSEAPMSTPAIISTTITSPPGIITVPTTSGTPASASVESPSGTNLTESKMQETETGNLSSDLISAEGPIEDGLVSATVSVEYAQRRRHQSDHRDNRRQRRHASQSHHYGPRPHSEKPRHTGSSRQSYSHRSITSSHHDQRHRHHRGQGDSRGHRHGYRDEIWSHTSSSGPSTSGDQYSDYSNSEDSFDFGSSPGDQSPQAKQVSETHEGMLNQLKQQERKLRNELAKHRALANQLKEAQKRTQKLLQKEPSFVDEANKSPIGRTCVLDGKTLDHVKPVKEDEMEKSASGNKAEVEHRRRISRRRQKLDETKEYRAKQSKDAPSTSRSSDRIRRTSKSSSGRRKKEEETKLKSTPDSTCDQPSPHVNRRKETHRHVLSESHVRHRHRVPTTRTATADAHRGSHVTKRGIRSQASKQEKTKVEEPCKSETQVAQEVGDRGVDDDIVLDESDILVIANTAALSSVDNEQAQQEIKRPSDTITEGLRRPADMGKTSLDTVQEVCVLAETSRLIPTRKPWDDRDEDEEQAKVALATKDTEQKVALSPARTVPLPPSTPPPLPFCIGDGYVDGTRTQTGTAAETFASQNTLRSSFNQLTELPDEFTGENGDDDDAEYNGTRVPGILSGGLSKLPDSDDGITTTPSEVLTTDRSREGHTKAVLLTDGSTATSGGDETTHTSEDASMDTVKPARGSRDPSPASSTTTSASEGSEDIEPFPSPPPEAVLMDPYQGRSGSPLTHSHLVISTGLDEVIEEEVGTSEMESETAAAVAAAFAVLDAATEDTNDYDVSKVEHKEDLEEDEEEDEEEKSNVTVIARDESNERHHTEEFSMKHGLGEMTRPTSLLEPSENVDMSAVAAGDEDEDGKTPTECEQPVSNLRLRTEAGQEAEQVFELTEDEPREEASVDATGAEQTEYTLEVQCETTLLSQEMVVEAVQEEQELEKSHEPDDSIFQDESLRQDEDQTVVEDKEKSPNESQTEEQRQQETEQHGEETELGVPTNLTAKSPGSEEQIDNQHETKLQEVTEQESTSTGN</sequence>
<feature type="compositionally biased region" description="Basic and acidic residues" evidence="1">
    <location>
        <begin position="2363"/>
        <end position="2400"/>
    </location>
</feature>
<feature type="region of interest" description="Disordered" evidence="1">
    <location>
        <begin position="492"/>
        <end position="517"/>
    </location>
</feature>
<organism evidence="3 4">
    <name type="scientific">Fasciolopsis buskii</name>
    <dbReference type="NCBI Taxonomy" id="27845"/>
    <lineage>
        <taxon>Eukaryota</taxon>
        <taxon>Metazoa</taxon>
        <taxon>Spiralia</taxon>
        <taxon>Lophotrochozoa</taxon>
        <taxon>Platyhelminthes</taxon>
        <taxon>Trematoda</taxon>
        <taxon>Digenea</taxon>
        <taxon>Plagiorchiida</taxon>
        <taxon>Echinostomata</taxon>
        <taxon>Echinostomatoidea</taxon>
        <taxon>Fasciolidae</taxon>
        <taxon>Fasciolopsis</taxon>
    </lineage>
</organism>
<feature type="compositionally biased region" description="Polar residues" evidence="1">
    <location>
        <begin position="799"/>
        <end position="812"/>
    </location>
</feature>
<feature type="compositionally biased region" description="Polar residues" evidence="1">
    <location>
        <begin position="1607"/>
        <end position="1617"/>
    </location>
</feature>
<name>A0A8E0S4W2_9TREM</name>
<dbReference type="CDD" id="cd13193">
    <property type="entry name" value="FERM_C_FARP1-like"/>
    <property type="match status" value="1"/>
</dbReference>
<dbReference type="FunFam" id="2.30.29.30:FF:000002">
    <property type="entry name" value="Band 4.1-like protein 5 isoform 1"/>
    <property type="match status" value="1"/>
</dbReference>
<feature type="region of interest" description="Disordered" evidence="1">
    <location>
        <begin position="1084"/>
        <end position="1133"/>
    </location>
</feature>
<feature type="compositionally biased region" description="Low complexity" evidence="1">
    <location>
        <begin position="1577"/>
        <end position="1588"/>
    </location>
</feature>
<feature type="compositionally biased region" description="Low complexity" evidence="1">
    <location>
        <begin position="259"/>
        <end position="290"/>
    </location>
</feature>
<evidence type="ECO:0000313" key="4">
    <source>
        <dbReference type="Proteomes" id="UP000728185"/>
    </source>
</evidence>
<dbReference type="SMART" id="SM01196">
    <property type="entry name" value="FERM_C"/>
    <property type="match status" value="1"/>
</dbReference>
<feature type="region of interest" description="Disordered" evidence="1">
    <location>
        <begin position="229"/>
        <end position="292"/>
    </location>
</feature>
<feature type="region of interest" description="Disordered" evidence="1">
    <location>
        <begin position="182"/>
        <end position="215"/>
    </location>
</feature>
<feature type="region of interest" description="Disordered" evidence="1">
    <location>
        <begin position="2339"/>
        <end position="2441"/>
    </location>
</feature>
<feature type="compositionally biased region" description="Polar residues" evidence="1">
    <location>
        <begin position="1534"/>
        <end position="1548"/>
    </location>
</feature>
<accession>A0A8E0S4W2</accession>
<feature type="compositionally biased region" description="Polar residues" evidence="1">
    <location>
        <begin position="2073"/>
        <end position="2082"/>
    </location>
</feature>
<feature type="compositionally biased region" description="Basic and acidic residues" evidence="1">
    <location>
        <begin position="959"/>
        <end position="977"/>
    </location>
</feature>
<feature type="compositionally biased region" description="Basic and acidic residues" evidence="1">
    <location>
        <begin position="1757"/>
        <end position="1766"/>
    </location>
</feature>
<protein>
    <submittedName>
        <fullName evidence="3">FERM RhoGEF and pleckstrin domain-containing protein 2</fullName>
    </submittedName>
</protein>
<feature type="region of interest" description="Disordered" evidence="1">
    <location>
        <begin position="2193"/>
        <end position="2258"/>
    </location>
</feature>
<feature type="compositionally biased region" description="Polar residues" evidence="1">
    <location>
        <begin position="1323"/>
        <end position="1333"/>
    </location>
</feature>
<evidence type="ECO:0000256" key="1">
    <source>
        <dbReference type="SAM" id="MobiDB-lite"/>
    </source>
</evidence>
<dbReference type="InterPro" id="IPR041788">
    <property type="entry name" value="FARP1/FARP2/FRMD7_FERM_C"/>
</dbReference>
<feature type="region of interest" description="Disordered" evidence="1">
    <location>
        <begin position="1946"/>
        <end position="1971"/>
    </location>
</feature>
<dbReference type="EMBL" id="LUCM01000086">
    <property type="protein sequence ID" value="KAA0201121.1"/>
    <property type="molecule type" value="Genomic_DNA"/>
</dbReference>
<dbReference type="PANTHER" id="PTHR45858">
    <property type="entry name" value="FERM DOMAIN CONTAINING PROTEIN"/>
    <property type="match status" value="1"/>
</dbReference>
<comment type="caution">
    <text evidence="3">The sequence shown here is derived from an EMBL/GenBank/DDBJ whole genome shotgun (WGS) entry which is preliminary data.</text>
</comment>
<dbReference type="Gene3D" id="2.30.29.30">
    <property type="entry name" value="Pleckstrin-homology domain (PH domain)/Phosphotyrosine-binding domain (PTB)"/>
    <property type="match status" value="1"/>
</dbReference>